<name>A0A3M8SUR7_9GAMM</name>
<dbReference type="EMBL" id="RIBS01000007">
    <property type="protein sequence ID" value="RNF82600.1"/>
    <property type="molecule type" value="Genomic_DNA"/>
</dbReference>
<comment type="caution">
    <text evidence="2">The sequence shown here is derived from an EMBL/GenBank/DDBJ whole genome shotgun (WGS) entry which is preliminary data.</text>
</comment>
<keyword evidence="1" id="KW-0812">Transmembrane</keyword>
<organism evidence="2 3">
    <name type="scientific">Montanilutibacter psychrotolerans</name>
    <dbReference type="NCBI Taxonomy" id="1327343"/>
    <lineage>
        <taxon>Bacteria</taxon>
        <taxon>Pseudomonadati</taxon>
        <taxon>Pseudomonadota</taxon>
        <taxon>Gammaproteobacteria</taxon>
        <taxon>Lysobacterales</taxon>
        <taxon>Lysobacteraceae</taxon>
        <taxon>Montanilutibacter</taxon>
    </lineage>
</organism>
<sequence length="149" mass="15217">MLEIEMGRTILGVVAGVVVMFLVIMGIETIGHAIYPPPAGLDATNPAHEAAFVHFIETMPALAKAILVLAWTLGAFAGGFVAAKIARHPRPAAVLIALVVMSGVVGMILAVPHPSWLAAAGLLLPIPAALLAARLARGRPSDSGAHAGN</sequence>
<feature type="transmembrane region" description="Helical" evidence="1">
    <location>
        <begin position="116"/>
        <end position="136"/>
    </location>
</feature>
<protein>
    <submittedName>
        <fullName evidence="2">Uncharacterized protein</fullName>
    </submittedName>
</protein>
<gene>
    <name evidence="2" type="ORF">EER27_13930</name>
</gene>
<dbReference type="AlphaFoldDB" id="A0A3M8SUR7"/>
<keyword evidence="1" id="KW-0472">Membrane</keyword>
<feature type="transmembrane region" description="Helical" evidence="1">
    <location>
        <begin position="12"/>
        <end position="35"/>
    </location>
</feature>
<feature type="transmembrane region" description="Helical" evidence="1">
    <location>
        <begin position="61"/>
        <end position="83"/>
    </location>
</feature>
<feature type="transmembrane region" description="Helical" evidence="1">
    <location>
        <begin position="92"/>
        <end position="110"/>
    </location>
</feature>
<dbReference type="Proteomes" id="UP000267049">
    <property type="component" value="Unassembled WGS sequence"/>
</dbReference>
<proteinExistence type="predicted"/>
<reference evidence="2 3" key="1">
    <citation type="submission" date="2018-11" db="EMBL/GenBank/DDBJ databases">
        <title>Lysobacter cryohumiis sp. nov., isolated from soil in the Tianshan Mountains, Xinjiang, China.</title>
        <authorList>
            <person name="Luo Y."/>
            <person name="Sheng H."/>
        </authorList>
    </citation>
    <scope>NUCLEOTIDE SEQUENCE [LARGE SCALE GENOMIC DNA]</scope>
    <source>
        <strain evidence="2 3">ZS60</strain>
    </source>
</reference>
<evidence type="ECO:0000313" key="2">
    <source>
        <dbReference type="EMBL" id="RNF82600.1"/>
    </source>
</evidence>
<evidence type="ECO:0000256" key="1">
    <source>
        <dbReference type="SAM" id="Phobius"/>
    </source>
</evidence>
<keyword evidence="3" id="KW-1185">Reference proteome</keyword>
<accession>A0A3M8SUR7</accession>
<keyword evidence="1" id="KW-1133">Transmembrane helix</keyword>
<evidence type="ECO:0000313" key="3">
    <source>
        <dbReference type="Proteomes" id="UP000267049"/>
    </source>
</evidence>